<gene>
    <name evidence="2" type="ORF">ABR189_01285</name>
</gene>
<name>A0ABV2T0U5_9BACT</name>
<feature type="signal peptide" evidence="1">
    <location>
        <begin position="1"/>
        <end position="24"/>
    </location>
</feature>
<feature type="chain" id="PRO_5046318349" description="Beta-galactosidase" evidence="1">
    <location>
        <begin position="25"/>
        <end position="665"/>
    </location>
</feature>
<dbReference type="EMBL" id="JBEXAC010000001">
    <property type="protein sequence ID" value="MET6995975.1"/>
    <property type="molecule type" value="Genomic_DNA"/>
</dbReference>
<proteinExistence type="predicted"/>
<dbReference type="InterPro" id="IPR017853">
    <property type="entry name" value="GH"/>
</dbReference>
<dbReference type="SUPFAM" id="SSF51445">
    <property type="entry name" value="(Trans)glycosidases"/>
    <property type="match status" value="1"/>
</dbReference>
<evidence type="ECO:0000256" key="1">
    <source>
        <dbReference type="SAM" id="SignalP"/>
    </source>
</evidence>
<dbReference type="RefSeq" id="WP_354658622.1">
    <property type="nucleotide sequence ID" value="NZ_JBEXAC010000001.1"/>
</dbReference>
<reference evidence="2 3" key="1">
    <citation type="submission" date="2024-06" db="EMBL/GenBank/DDBJ databases">
        <title>Chitinophaga defluvii sp. nov., isolated from municipal sewage.</title>
        <authorList>
            <person name="Zhang L."/>
        </authorList>
    </citation>
    <scope>NUCLEOTIDE SEQUENCE [LARGE SCALE GENOMIC DNA]</scope>
    <source>
        <strain evidence="2 3">H8</strain>
    </source>
</reference>
<keyword evidence="1" id="KW-0732">Signal</keyword>
<evidence type="ECO:0000313" key="3">
    <source>
        <dbReference type="Proteomes" id="UP001549749"/>
    </source>
</evidence>
<organism evidence="2 3">
    <name type="scientific">Chitinophaga defluvii</name>
    <dbReference type="NCBI Taxonomy" id="3163343"/>
    <lineage>
        <taxon>Bacteria</taxon>
        <taxon>Pseudomonadati</taxon>
        <taxon>Bacteroidota</taxon>
        <taxon>Chitinophagia</taxon>
        <taxon>Chitinophagales</taxon>
        <taxon>Chitinophagaceae</taxon>
        <taxon>Chitinophaga</taxon>
    </lineage>
</organism>
<dbReference type="Gene3D" id="3.20.20.80">
    <property type="entry name" value="Glycosidases"/>
    <property type="match status" value="1"/>
</dbReference>
<evidence type="ECO:0008006" key="4">
    <source>
        <dbReference type="Google" id="ProtNLM"/>
    </source>
</evidence>
<evidence type="ECO:0000313" key="2">
    <source>
        <dbReference type="EMBL" id="MET6995975.1"/>
    </source>
</evidence>
<accession>A0ABV2T0U5</accession>
<comment type="caution">
    <text evidence="2">The sequence shown here is derived from an EMBL/GenBank/DDBJ whole genome shotgun (WGS) entry which is preliminary data.</text>
</comment>
<sequence>MNKIRTHIRITIFLALCISFDAQAQQQACATVKIKAGVPALYINGKAYPPYAYMSYLGEEKYYREVAAAGLHLYNIPAYLGDRGINSTSGIKPFRTAVWKGKGEYDYSSIIQDFEKLLRADPEAKVIIRFHLDPPVWWEKENPDAVCRLPDGSGYRTSYASRKWQQEAGEVLKKAIKWVMNSPYGAHLVGIHVAGGFTEEWFYHYKDLFYDESNVRKTAFRDWMKQRYANNTAALRKAWNDPAISFDQVQPADISGAERKREWRSTATDQRYFDTFDFQATTMADHIAWFCKIVKETSNNCLLTGAFYGYHYFVPDPRRGHGALAKLLNCPYLDYLSSPNDYNRVVGEDWAPMAAIKSVQLHGKLWLAENDTRTTLTTLLRDRAPAVAPAGDWYTNGVWIGPDKMETSVALLQKNLARMLAYGYGGWWFDMWGGWFSDPALLAVLKQGQQFFYQYPDTLFPAMQPQVAVVVDERLQSWDKDYGGLTATITGNRYALGKTGAPYDLYLRTDLNKVPAGKYKVIWLMGVMEPNKQEQMWITQWAAEGRMVIHTDGYATTIYDRKKLTQPTVINQLQWSATALGELWDRAGVHRYLDTEDVVYAGRGWVSVHTAKGGAKQVKLPFYARVTDPVTKETIVNFAKIVPLEMQPGTTRLLRVVPVTHPGKQ</sequence>
<dbReference type="Proteomes" id="UP001549749">
    <property type="component" value="Unassembled WGS sequence"/>
</dbReference>
<protein>
    <recommendedName>
        <fullName evidence="4">Beta-galactosidase</fullName>
    </recommendedName>
</protein>
<keyword evidence="3" id="KW-1185">Reference proteome</keyword>